<dbReference type="GO" id="GO:0003677">
    <property type="term" value="F:DNA binding"/>
    <property type="evidence" value="ECO:0007669"/>
    <property type="project" value="UniProtKB-KW"/>
</dbReference>
<dbReference type="PROSITE" id="PS00380">
    <property type="entry name" value="RHODANESE_1"/>
    <property type="match status" value="1"/>
</dbReference>
<dbReference type="SUPFAM" id="SSF46785">
    <property type="entry name" value="Winged helix' DNA-binding domain"/>
    <property type="match status" value="1"/>
</dbReference>
<dbReference type="PROSITE" id="PS50987">
    <property type="entry name" value="HTH_ARSR_2"/>
    <property type="match status" value="1"/>
</dbReference>
<proteinExistence type="predicted"/>
<dbReference type="InterPro" id="IPR036873">
    <property type="entry name" value="Rhodanese-like_dom_sf"/>
</dbReference>
<dbReference type="InterPro" id="IPR001307">
    <property type="entry name" value="Thiosulphate_STrfase_CS"/>
</dbReference>
<keyword evidence="2" id="KW-0238">DNA-binding</keyword>
<dbReference type="AlphaFoldDB" id="A0A9X1B5V0"/>
<evidence type="ECO:0000313" key="6">
    <source>
        <dbReference type="EMBL" id="MBK1620925.1"/>
    </source>
</evidence>
<dbReference type="Pfam" id="PF01022">
    <property type="entry name" value="HTH_5"/>
    <property type="match status" value="1"/>
</dbReference>
<organism evidence="6 7">
    <name type="scientific">Lamprobacter modestohalophilus</name>
    <dbReference type="NCBI Taxonomy" id="1064514"/>
    <lineage>
        <taxon>Bacteria</taxon>
        <taxon>Pseudomonadati</taxon>
        <taxon>Pseudomonadota</taxon>
        <taxon>Gammaproteobacteria</taxon>
        <taxon>Chromatiales</taxon>
        <taxon>Chromatiaceae</taxon>
        <taxon>Lamprobacter</taxon>
    </lineage>
</organism>
<reference evidence="6 7" key="1">
    <citation type="journal article" date="2020" name="Microorganisms">
        <title>Osmotic Adaptation and Compatible Solute Biosynthesis of Phototrophic Bacteria as Revealed from Genome Analyses.</title>
        <authorList>
            <person name="Imhoff J.F."/>
            <person name="Rahn T."/>
            <person name="Kunzel S."/>
            <person name="Keller A."/>
            <person name="Neulinger S.C."/>
        </authorList>
    </citation>
    <scope>NUCLEOTIDE SEQUENCE [LARGE SCALE GENOMIC DNA]</scope>
    <source>
        <strain evidence="6 7">DSM 25653</strain>
    </source>
</reference>
<dbReference type="PANTHER" id="PTHR43132">
    <property type="entry name" value="ARSENICAL RESISTANCE OPERON REPRESSOR ARSR-RELATED"/>
    <property type="match status" value="1"/>
</dbReference>
<dbReference type="InterPro" id="IPR036388">
    <property type="entry name" value="WH-like_DNA-bd_sf"/>
</dbReference>
<protein>
    <submittedName>
        <fullName evidence="6">ArsR family transcriptional regulator</fullName>
    </submittedName>
</protein>
<dbReference type="SMART" id="SM00418">
    <property type="entry name" value="HTH_ARSR"/>
    <property type="match status" value="1"/>
</dbReference>
<dbReference type="GO" id="GO:0004792">
    <property type="term" value="F:thiosulfate-cyanide sulfurtransferase activity"/>
    <property type="evidence" value="ECO:0007669"/>
    <property type="project" value="InterPro"/>
</dbReference>
<evidence type="ECO:0000256" key="1">
    <source>
        <dbReference type="ARBA" id="ARBA00023015"/>
    </source>
</evidence>
<dbReference type="InterPro" id="IPR011991">
    <property type="entry name" value="ArsR-like_HTH"/>
</dbReference>
<dbReference type="CDD" id="cd00158">
    <property type="entry name" value="RHOD"/>
    <property type="match status" value="1"/>
</dbReference>
<dbReference type="PANTHER" id="PTHR43132:SF8">
    <property type="entry name" value="HTH-TYPE TRANSCRIPTIONAL REGULATOR KMTR"/>
    <property type="match status" value="1"/>
</dbReference>
<keyword evidence="7" id="KW-1185">Reference proteome</keyword>
<dbReference type="GO" id="GO:0003700">
    <property type="term" value="F:DNA-binding transcription factor activity"/>
    <property type="evidence" value="ECO:0007669"/>
    <property type="project" value="InterPro"/>
</dbReference>
<dbReference type="Gene3D" id="3.40.250.10">
    <property type="entry name" value="Rhodanese-like domain"/>
    <property type="match status" value="1"/>
</dbReference>
<evidence type="ECO:0000259" key="5">
    <source>
        <dbReference type="PROSITE" id="PS50987"/>
    </source>
</evidence>
<name>A0A9X1B5V0_9GAMM</name>
<dbReference type="CDD" id="cd00090">
    <property type="entry name" value="HTH_ARSR"/>
    <property type="match status" value="1"/>
</dbReference>
<evidence type="ECO:0000313" key="7">
    <source>
        <dbReference type="Proteomes" id="UP001138768"/>
    </source>
</evidence>
<dbReference type="InterPro" id="IPR001763">
    <property type="entry name" value="Rhodanese-like_dom"/>
</dbReference>
<comment type="caution">
    <text evidence="6">The sequence shown here is derived from an EMBL/GenBank/DDBJ whole genome shotgun (WGS) entry which is preliminary data.</text>
</comment>
<keyword evidence="3" id="KW-0804">Transcription</keyword>
<dbReference type="InterPro" id="IPR036390">
    <property type="entry name" value="WH_DNA-bd_sf"/>
</dbReference>
<keyword evidence="1" id="KW-0805">Transcription regulation</keyword>
<accession>A0A9X1B5V0</accession>
<sequence>MESCHCQPLIVTQSQSASPKQQLFEHLAVIARALGHSARLELLDYLAQGERSVEELVRLSGLSVANTSKHLQQLKAAGLVNARRDGKYVRYSLGDERTLDALAALRGIAQDRSDAVAKLVAHYLLQRDALEPMPAAELLAQAQDGLVTVLDVRPSEEFGQGHLPGALNIPLDQLMTRLAELPPERQVVAYCRGPWCVLSFEAVAALREAGFEARRLADGLPEWRHAGLPVARG</sequence>
<gene>
    <name evidence="6" type="ORF">CKO42_21370</name>
</gene>
<dbReference type="SUPFAM" id="SSF52821">
    <property type="entry name" value="Rhodanese/Cell cycle control phosphatase"/>
    <property type="match status" value="1"/>
</dbReference>
<feature type="domain" description="Rhodanese" evidence="4">
    <location>
        <begin position="143"/>
        <end position="232"/>
    </location>
</feature>
<feature type="domain" description="HTH arsR-type" evidence="5">
    <location>
        <begin position="19"/>
        <end position="113"/>
    </location>
</feature>
<dbReference type="EMBL" id="NRRY01000053">
    <property type="protein sequence ID" value="MBK1620925.1"/>
    <property type="molecule type" value="Genomic_DNA"/>
</dbReference>
<dbReference type="PRINTS" id="PR00778">
    <property type="entry name" value="HTHARSR"/>
</dbReference>
<dbReference type="Proteomes" id="UP001138768">
    <property type="component" value="Unassembled WGS sequence"/>
</dbReference>
<dbReference type="InterPro" id="IPR001845">
    <property type="entry name" value="HTH_ArsR_DNA-bd_dom"/>
</dbReference>
<dbReference type="Pfam" id="PF00581">
    <property type="entry name" value="Rhodanese"/>
    <property type="match status" value="1"/>
</dbReference>
<evidence type="ECO:0000256" key="3">
    <source>
        <dbReference type="ARBA" id="ARBA00023163"/>
    </source>
</evidence>
<dbReference type="PROSITE" id="PS50206">
    <property type="entry name" value="RHODANESE_3"/>
    <property type="match status" value="1"/>
</dbReference>
<evidence type="ECO:0000259" key="4">
    <source>
        <dbReference type="PROSITE" id="PS50206"/>
    </source>
</evidence>
<dbReference type="Gene3D" id="1.10.10.10">
    <property type="entry name" value="Winged helix-like DNA-binding domain superfamily/Winged helix DNA-binding domain"/>
    <property type="match status" value="1"/>
</dbReference>
<evidence type="ECO:0000256" key="2">
    <source>
        <dbReference type="ARBA" id="ARBA00023125"/>
    </source>
</evidence>
<dbReference type="NCBIfam" id="NF033788">
    <property type="entry name" value="HTH_metalloreg"/>
    <property type="match status" value="1"/>
</dbReference>
<dbReference type="SMART" id="SM00450">
    <property type="entry name" value="RHOD"/>
    <property type="match status" value="1"/>
</dbReference>
<dbReference type="InterPro" id="IPR051011">
    <property type="entry name" value="Metal_resp_trans_reg"/>
</dbReference>